<reference evidence="2" key="1">
    <citation type="submission" date="2023-07" db="EMBL/GenBank/DDBJ databases">
        <title>AMR profile of multidrug- resistance Chryseobacterium gambrini related strain.</title>
        <authorList>
            <person name="Kirdat K."/>
            <person name="Bhatt A."/>
            <person name="Kuyare S."/>
            <person name="Yadav A."/>
        </authorList>
    </citation>
    <scope>NUCLEOTIDE SEQUENCE</scope>
    <source>
        <strain evidence="2">APV-1</strain>
    </source>
</reference>
<evidence type="ECO:0000313" key="3">
    <source>
        <dbReference type="Proteomes" id="UP001168128"/>
    </source>
</evidence>
<protein>
    <submittedName>
        <fullName evidence="2">Helix-turn-helix domain-containing protein</fullName>
    </submittedName>
</protein>
<evidence type="ECO:0000313" key="2">
    <source>
        <dbReference type="EMBL" id="MDO3425970.1"/>
    </source>
</evidence>
<name>A0ABT8U4I8_9FLAO</name>
<feature type="domain" description="Helix-turn-helix" evidence="1">
    <location>
        <begin position="49"/>
        <end position="93"/>
    </location>
</feature>
<dbReference type="SUPFAM" id="SSF46955">
    <property type="entry name" value="Putative DNA-binding domain"/>
    <property type="match status" value="1"/>
</dbReference>
<keyword evidence="3" id="KW-1185">Reference proteome</keyword>
<sequence length="99" mass="11633">MNLNKNNNSHIEMLLLAVMQELKEQLHYEMEEALTAKINVMEERKTEELLSIKEATEYLGVSKITLWRLRKSGEVKTYMLGSQVYFKKSEILKSLIRVN</sequence>
<gene>
    <name evidence="2" type="ORF">QWT87_13800</name>
</gene>
<dbReference type="Proteomes" id="UP001168128">
    <property type="component" value="Unassembled WGS sequence"/>
</dbReference>
<dbReference type="Pfam" id="PF12728">
    <property type="entry name" value="HTH_17"/>
    <property type="match status" value="1"/>
</dbReference>
<dbReference type="NCBIfam" id="TIGR01764">
    <property type="entry name" value="excise"/>
    <property type="match status" value="1"/>
</dbReference>
<dbReference type="InterPro" id="IPR009061">
    <property type="entry name" value="DNA-bd_dom_put_sf"/>
</dbReference>
<dbReference type="RefSeq" id="WP_302716558.1">
    <property type="nucleotide sequence ID" value="NZ_JAULSJ010000021.1"/>
</dbReference>
<proteinExistence type="predicted"/>
<dbReference type="InterPro" id="IPR041657">
    <property type="entry name" value="HTH_17"/>
</dbReference>
<organism evidence="2 3">
    <name type="scientific">Chryseobacterium urinae</name>
    <dbReference type="NCBI Taxonomy" id="3058400"/>
    <lineage>
        <taxon>Bacteria</taxon>
        <taxon>Pseudomonadati</taxon>
        <taxon>Bacteroidota</taxon>
        <taxon>Flavobacteriia</taxon>
        <taxon>Flavobacteriales</taxon>
        <taxon>Weeksellaceae</taxon>
        <taxon>Chryseobacterium group</taxon>
        <taxon>Chryseobacterium</taxon>
    </lineage>
</organism>
<accession>A0ABT8U4I8</accession>
<dbReference type="InterPro" id="IPR010093">
    <property type="entry name" value="SinI_DNA-bd"/>
</dbReference>
<comment type="caution">
    <text evidence="2">The sequence shown here is derived from an EMBL/GenBank/DDBJ whole genome shotgun (WGS) entry which is preliminary data.</text>
</comment>
<dbReference type="EMBL" id="JAULSJ010000021">
    <property type="protein sequence ID" value="MDO3425970.1"/>
    <property type="molecule type" value="Genomic_DNA"/>
</dbReference>
<evidence type="ECO:0000259" key="1">
    <source>
        <dbReference type="Pfam" id="PF12728"/>
    </source>
</evidence>